<evidence type="ECO:0000256" key="1">
    <source>
        <dbReference type="SAM" id="MobiDB-lite"/>
    </source>
</evidence>
<dbReference type="AlphaFoldDB" id="A0A158FEJ0"/>
<evidence type="ECO:0000313" key="2">
    <source>
        <dbReference type="EMBL" id="SAL17739.1"/>
    </source>
</evidence>
<protein>
    <submittedName>
        <fullName evidence="2">Uncharacterized protein</fullName>
    </submittedName>
</protein>
<sequence length="171" mass="19182">MPERRLFKPRSHHANHIAQRPRRHFNVQRDAFMPAIRRHDLHACFAAQRLLQNAPRPAGVKPRQDEIKGNYCLKFSRGPNERLGHRNRRGTDRGSNACLKHREVRRLATGGGGNNSTLASGALTRGMDRCGPRKESVNRAWAQTGGQRQAPPECPRAPASRHAAQTPRPSS</sequence>
<dbReference type="EMBL" id="FCOK02000004">
    <property type="protein sequence ID" value="SAL17739.1"/>
    <property type="molecule type" value="Genomic_DNA"/>
</dbReference>
<evidence type="ECO:0000313" key="3">
    <source>
        <dbReference type="Proteomes" id="UP000054683"/>
    </source>
</evidence>
<name>A0A158FEJ0_9BURK</name>
<accession>A0A158FEJ0</accession>
<dbReference type="Proteomes" id="UP000054683">
    <property type="component" value="Unassembled WGS sequence"/>
</dbReference>
<reference evidence="2 3" key="1">
    <citation type="submission" date="2016-01" db="EMBL/GenBank/DDBJ databases">
        <authorList>
            <person name="Oliw E.H."/>
        </authorList>
    </citation>
    <scope>NUCLEOTIDE SEQUENCE [LARGE SCALE GENOMIC DNA]</scope>
    <source>
        <strain evidence="2">LMG 27134</strain>
    </source>
</reference>
<proteinExistence type="predicted"/>
<feature type="region of interest" description="Disordered" evidence="1">
    <location>
        <begin position="106"/>
        <end position="171"/>
    </location>
</feature>
<organism evidence="2 3">
    <name type="scientific">Caballeronia udeis</name>
    <dbReference type="NCBI Taxonomy" id="1232866"/>
    <lineage>
        <taxon>Bacteria</taxon>
        <taxon>Pseudomonadati</taxon>
        <taxon>Pseudomonadota</taxon>
        <taxon>Betaproteobacteria</taxon>
        <taxon>Burkholderiales</taxon>
        <taxon>Burkholderiaceae</taxon>
        <taxon>Caballeronia</taxon>
    </lineage>
</organism>
<gene>
    <name evidence="2" type="ORF">AWB69_00988</name>
</gene>
<feature type="compositionally biased region" description="Basic and acidic residues" evidence="1">
    <location>
        <begin position="126"/>
        <end position="137"/>
    </location>
</feature>